<organism evidence="1 2">
    <name type="scientific">Thiospirillum jenense</name>
    <dbReference type="NCBI Taxonomy" id="1653858"/>
    <lineage>
        <taxon>Bacteria</taxon>
        <taxon>Pseudomonadati</taxon>
        <taxon>Pseudomonadota</taxon>
        <taxon>Gammaproteobacteria</taxon>
        <taxon>Chromatiales</taxon>
        <taxon>Chromatiaceae</taxon>
        <taxon>Thiospirillum</taxon>
    </lineage>
</organism>
<name>A0A839HC98_9GAMM</name>
<dbReference type="Proteomes" id="UP000548632">
    <property type="component" value="Unassembled WGS sequence"/>
</dbReference>
<keyword evidence="2" id="KW-1185">Reference proteome</keyword>
<accession>A0A839HC98</accession>
<dbReference type="EMBL" id="JABVCQ010000002">
    <property type="protein sequence ID" value="MBB1124827.1"/>
    <property type="molecule type" value="Genomic_DNA"/>
</dbReference>
<reference evidence="1 2" key="1">
    <citation type="journal article" date="2020" name="Arch. Microbiol.">
        <title>The genome sequence of the giant phototrophic gammaproteobacterium Thiospirillum jenense gives insight into its physiological properties and phylogenetic relationships.</title>
        <authorList>
            <person name="Imhoff J.F."/>
            <person name="Meyer T.E."/>
            <person name="Kyndt J.A."/>
        </authorList>
    </citation>
    <scope>NUCLEOTIDE SEQUENCE [LARGE SCALE GENOMIC DNA]</scope>
    <source>
        <strain evidence="1 2">DSM 216</strain>
    </source>
</reference>
<sequence>MHINQHLNEQQRQCLEDAMREIDGVIAPRFNAGTDHLLLIAFNPAATAAGVLLNQVRACGYDAQLIGA</sequence>
<comment type="caution">
    <text evidence="1">The sequence shown here is derived from an EMBL/GenBank/DDBJ whole genome shotgun (WGS) entry which is preliminary data.</text>
</comment>
<evidence type="ECO:0000313" key="1">
    <source>
        <dbReference type="EMBL" id="MBB1124827.1"/>
    </source>
</evidence>
<evidence type="ECO:0000313" key="2">
    <source>
        <dbReference type="Proteomes" id="UP000548632"/>
    </source>
</evidence>
<gene>
    <name evidence="1" type="ORF">HUK38_01100</name>
</gene>
<proteinExistence type="predicted"/>
<protein>
    <submittedName>
        <fullName evidence="1">Uncharacterized protein</fullName>
    </submittedName>
</protein>
<dbReference type="AlphaFoldDB" id="A0A839HC98"/>